<gene>
    <name evidence="1" type="ORF">SAMN05216366_102105</name>
</gene>
<dbReference type="EMBL" id="FNJQ01000002">
    <property type="protein sequence ID" value="SDO85716.1"/>
    <property type="molecule type" value="Genomic_DNA"/>
</dbReference>
<name>A0A1H0MZM6_SELRU</name>
<dbReference type="Proteomes" id="UP000182412">
    <property type="component" value="Unassembled WGS sequence"/>
</dbReference>
<organism evidence="1 2">
    <name type="scientific">Selenomonas ruminantium</name>
    <dbReference type="NCBI Taxonomy" id="971"/>
    <lineage>
        <taxon>Bacteria</taxon>
        <taxon>Bacillati</taxon>
        <taxon>Bacillota</taxon>
        <taxon>Negativicutes</taxon>
        <taxon>Selenomonadales</taxon>
        <taxon>Selenomonadaceae</taxon>
        <taxon>Selenomonas</taxon>
    </lineage>
</organism>
<dbReference type="AlphaFoldDB" id="A0A1H0MZM6"/>
<reference evidence="1 2" key="1">
    <citation type="submission" date="2016-10" db="EMBL/GenBank/DDBJ databases">
        <authorList>
            <person name="de Groot N.N."/>
        </authorList>
    </citation>
    <scope>NUCLEOTIDE SEQUENCE [LARGE SCALE GENOMIC DNA]</scope>
    <source>
        <strain evidence="1 2">S137</strain>
    </source>
</reference>
<evidence type="ECO:0000313" key="1">
    <source>
        <dbReference type="EMBL" id="SDO85716.1"/>
    </source>
</evidence>
<evidence type="ECO:0000313" key="2">
    <source>
        <dbReference type="Proteomes" id="UP000182412"/>
    </source>
</evidence>
<accession>A0A1H0MZM6</accession>
<dbReference type="RefSeq" id="WP_074571081.1">
    <property type="nucleotide sequence ID" value="NZ_FNJQ01000002.1"/>
</dbReference>
<sequence length="64" mass="7260">MASDWNIEHYRDPTANAAIRDEAREMWRAKAKKAIFAAKAALKAHGFEAVGRISIRDRKSGKLY</sequence>
<proteinExistence type="predicted"/>
<protein>
    <submittedName>
        <fullName evidence="1">Uncharacterized protein</fullName>
    </submittedName>
</protein>